<proteinExistence type="predicted"/>
<evidence type="ECO:0000313" key="1">
    <source>
        <dbReference type="EMBL" id="SET06510.1"/>
    </source>
</evidence>
<name>A0A1I0BIR5_9GAMM</name>
<dbReference type="STRING" id="430453.SAMN04487962_10428"/>
<dbReference type="Proteomes" id="UP000198762">
    <property type="component" value="Unassembled WGS sequence"/>
</dbReference>
<dbReference type="OrthoDB" id="9795766at2"/>
<sequence>MSLKRYTESELLNGLDARGAHADELSGGPLDPVFAYRAFDLRDRFPAPFADFRSALEALQSDTAYLPEMSGGIVAYCRDGRWFEIPARFFIHQSPRFADREAAERWVRKRQQAIEQGQPGAGLQGIVVARPDDPIEKQIDDALAFRDARVAGPEENDEICKRVARWLADQVNGEW</sequence>
<dbReference type="AlphaFoldDB" id="A0A1I0BIR5"/>
<gene>
    <name evidence="1" type="ORF">SAMN04487962_10428</name>
</gene>
<accession>A0A1I0BIR5</accession>
<dbReference type="RefSeq" id="WP_091849405.1">
    <property type="nucleotide sequence ID" value="NZ_FOHZ01000004.1"/>
</dbReference>
<dbReference type="EMBL" id="FOHZ01000004">
    <property type="protein sequence ID" value="SET06510.1"/>
    <property type="molecule type" value="Genomic_DNA"/>
</dbReference>
<evidence type="ECO:0000313" key="2">
    <source>
        <dbReference type="Proteomes" id="UP000198762"/>
    </source>
</evidence>
<protein>
    <submittedName>
        <fullName evidence="1">Uncharacterized protein</fullName>
    </submittedName>
</protein>
<keyword evidence="2" id="KW-1185">Reference proteome</keyword>
<reference evidence="2" key="1">
    <citation type="submission" date="2016-10" db="EMBL/GenBank/DDBJ databases">
        <authorList>
            <person name="Varghese N."/>
            <person name="Submissions S."/>
        </authorList>
    </citation>
    <scope>NUCLEOTIDE SEQUENCE [LARGE SCALE GENOMIC DNA]</scope>
    <source>
        <strain evidence="2">CGMCC 1.6489</strain>
    </source>
</reference>
<organism evidence="1 2">
    <name type="scientific">Marinobacter segnicrescens</name>
    <dbReference type="NCBI Taxonomy" id="430453"/>
    <lineage>
        <taxon>Bacteria</taxon>
        <taxon>Pseudomonadati</taxon>
        <taxon>Pseudomonadota</taxon>
        <taxon>Gammaproteobacteria</taxon>
        <taxon>Pseudomonadales</taxon>
        <taxon>Marinobacteraceae</taxon>
        <taxon>Marinobacter</taxon>
    </lineage>
</organism>